<keyword evidence="6" id="KW-0812">Transmembrane</keyword>
<dbReference type="Proteomes" id="UP000288429">
    <property type="component" value="Unassembled WGS sequence"/>
</dbReference>
<keyword evidence="2 3" id="KW-0040">ANK repeat</keyword>
<dbReference type="Pfam" id="PF13637">
    <property type="entry name" value="Ank_4"/>
    <property type="match status" value="1"/>
</dbReference>
<keyword evidence="1" id="KW-0677">Repeat</keyword>
<dbReference type="EMBL" id="NIZV01000025">
    <property type="protein sequence ID" value="RSM18168.1"/>
    <property type="molecule type" value="Genomic_DNA"/>
</dbReference>
<feature type="coiled-coil region" evidence="4">
    <location>
        <begin position="745"/>
        <end position="772"/>
    </location>
</feature>
<feature type="repeat" description="ANK" evidence="3">
    <location>
        <begin position="1044"/>
        <end position="1076"/>
    </location>
</feature>
<dbReference type="SMART" id="SM00248">
    <property type="entry name" value="ANK"/>
    <property type="match status" value="10"/>
</dbReference>
<accession>A0A428UV44</accession>
<gene>
    <name evidence="8" type="ORF">CDV31_003090</name>
</gene>
<dbReference type="InterPro" id="IPR036770">
    <property type="entry name" value="Ankyrin_rpt-contain_sf"/>
</dbReference>
<dbReference type="SUPFAM" id="SSF48403">
    <property type="entry name" value="Ankyrin repeat"/>
    <property type="match status" value="1"/>
</dbReference>
<evidence type="ECO:0000256" key="1">
    <source>
        <dbReference type="ARBA" id="ARBA00022737"/>
    </source>
</evidence>
<organism evidence="8 9">
    <name type="scientific">Fusarium ambrosium</name>
    <dbReference type="NCBI Taxonomy" id="131363"/>
    <lineage>
        <taxon>Eukaryota</taxon>
        <taxon>Fungi</taxon>
        <taxon>Dikarya</taxon>
        <taxon>Ascomycota</taxon>
        <taxon>Pezizomycotina</taxon>
        <taxon>Sordariomycetes</taxon>
        <taxon>Hypocreomycetidae</taxon>
        <taxon>Hypocreales</taxon>
        <taxon>Nectriaceae</taxon>
        <taxon>Fusarium</taxon>
        <taxon>Fusarium solani species complex</taxon>
    </lineage>
</organism>
<evidence type="ECO:0000256" key="5">
    <source>
        <dbReference type="SAM" id="MobiDB-lite"/>
    </source>
</evidence>
<dbReference type="PROSITE" id="PS50297">
    <property type="entry name" value="ANK_REP_REGION"/>
    <property type="match status" value="4"/>
</dbReference>
<reference evidence="8 9" key="1">
    <citation type="submission" date="2017-06" db="EMBL/GenBank/DDBJ databases">
        <title>Cmopartive genomic analysis of Ambrosia Fusariam Clade fungi.</title>
        <authorList>
            <person name="Stajich J.E."/>
            <person name="Carrillo J."/>
            <person name="Kijimoto T."/>
            <person name="Eskalen A."/>
            <person name="O'Donnell K."/>
            <person name="Kasson M."/>
        </authorList>
    </citation>
    <scope>NUCLEOTIDE SEQUENCE [LARGE SCALE GENOMIC DNA]</scope>
    <source>
        <strain evidence="8 9">NRRL 20438</strain>
    </source>
</reference>
<feature type="transmembrane region" description="Helical" evidence="6">
    <location>
        <begin position="297"/>
        <end position="318"/>
    </location>
</feature>
<keyword evidence="4" id="KW-0175">Coiled coil</keyword>
<dbReference type="InterPro" id="IPR002110">
    <property type="entry name" value="Ankyrin_rpt"/>
</dbReference>
<dbReference type="Pfam" id="PF12796">
    <property type="entry name" value="Ank_2"/>
    <property type="match status" value="2"/>
</dbReference>
<keyword evidence="6" id="KW-1133">Transmembrane helix</keyword>
<dbReference type="PROSITE" id="PS50088">
    <property type="entry name" value="ANK_REPEAT"/>
    <property type="match status" value="4"/>
</dbReference>
<feature type="transmembrane region" description="Helical" evidence="6">
    <location>
        <begin position="60"/>
        <end position="81"/>
    </location>
</feature>
<proteinExistence type="predicted"/>
<keyword evidence="9" id="KW-1185">Reference proteome</keyword>
<evidence type="ECO:0000256" key="3">
    <source>
        <dbReference type="PROSITE-ProRule" id="PRU00023"/>
    </source>
</evidence>
<dbReference type="Gene3D" id="1.25.40.20">
    <property type="entry name" value="Ankyrin repeat-containing domain"/>
    <property type="match status" value="2"/>
</dbReference>
<dbReference type="PANTHER" id="PTHR24198:SF165">
    <property type="entry name" value="ANKYRIN REPEAT-CONTAINING PROTEIN-RELATED"/>
    <property type="match status" value="1"/>
</dbReference>
<evidence type="ECO:0000256" key="2">
    <source>
        <dbReference type="ARBA" id="ARBA00023043"/>
    </source>
</evidence>
<feature type="region of interest" description="Disordered" evidence="5">
    <location>
        <begin position="156"/>
        <end position="201"/>
    </location>
</feature>
<feature type="chain" id="PRO_5019001915" evidence="7">
    <location>
        <begin position="21"/>
        <end position="1219"/>
    </location>
</feature>
<dbReference type="PANTHER" id="PTHR24198">
    <property type="entry name" value="ANKYRIN REPEAT AND PROTEIN KINASE DOMAIN-CONTAINING PROTEIN"/>
    <property type="match status" value="1"/>
</dbReference>
<name>A0A428UV44_9HYPO</name>
<feature type="repeat" description="ANK" evidence="3">
    <location>
        <begin position="1117"/>
        <end position="1149"/>
    </location>
</feature>
<protein>
    <submittedName>
        <fullName evidence="8">Uncharacterized protein</fullName>
    </submittedName>
</protein>
<feature type="repeat" description="ANK" evidence="3">
    <location>
        <begin position="1011"/>
        <end position="1043"/>
    </location>
</feature>
<sequence>MNFSKYIAIILAVLVRLASASDFADWVNDFHSDLAPLVTLLGEKVTMQFIGQAMGPLDCIALALAPLGIITIMVSAIRVGGPTILKAIVGRAKENVAAGELELMSSTSREVCELFNGQNIVRCLGSGSVWQYICLFRKGTGNGQVRFMTLQQATEEGLLTERHGKTAKEPRGNAPRSTRSQDRNNEGEVTGTTTGFASRDRTTLQRMRRRFWKPVLKLKRIDEELDVELGVIRTAQEPARETDKGPTEPSSVPKEPSSVPEEHDIGGPATIIVVYDTVPEAPNISLNLQHLGGQTRVWLAAIIGAISQTAVLIIFGLIRFNPGVQTFFKIDKPLPPYGFGLTFTGTLLLAIGVFLCVDVVERSTVEEVYEPHDNFKMRLYWLQQDQTVNDQRFQSFATFSDGRCNRFLKSRRAGTFHRKDTSQGNQTAKKLKTETCFGVGLGLVGFVTQFVGFRGFHPAAPLAQLVAMLIMTLARAYARPGFTKNLKTAKLLHGFEQDWLAQQLAQYLTTQQLVQEPKPVQSPPQQLVQEPTTQQPVQPPPQSMDDGNKKQRGLAPWIIVTGREADYRAFKSLDSEAQSQAPDSEAQRLLVMRKGIYKLTKARAVSYKCAAKLASAMEKALNVLFPSGPGSKGVLGFRWVIDVAVKGETQPVWIDLSYHQAPACWKVKAADLDAVLSPWVYTAWVQENESRDEDGEAEDCAWICKDVSEPSLKALGCRNYRFMYQVMQDLEARFIRSSYKLAEIMEIWKAEVEKQQKEEEQKKENTPRLEANCARAINKFADTQDSMVGLYASDLLFSFMWSMAKSDALSEHLEKLWVNQGRQESFLRPRQITSHKQLPACFNFTALHEEATRGNEIVGDASPELKALVNVQDICGWTPLFYAASAKNWKMVEQLLALKADATLADIHGYTATHHACLSGCKDTLRILAEHGVKRDSQAINGALPIHLAAGRGHADVITHLYQLEWMHNRARRGDPILDFDNRTPMHWAATEGHIEALKALKGDINAQDDCGWSPLHAAIFSGRGHIISTLSQLSADVESRDFKGRTPLLLACAEGKWGTFEELIDIGAKVHAADSDDMTPLHYLASKVDDATLISTLTKGLDDEAIQHLTELRNREGRTPLHLAAMKGALDVINKLLELGADTDLTDKHGKSPLFLALVCAEQDDVALQIAKVLVRGGNWLRVRSVDGRSILDVAKKENFLRVVRFLEAERERLERET</sequence>
<feature type="transmembrane region" description="Helical" evidence="6">
    <location>
        <begin position="338"/>
        <end position="357"/>
    </location>
</feature>
<feature type="region of interest" description="Disordered" evidence="5">
    <location>
        <begin position="236"/>
        <end position="263"/>
    </location>
</feature>
<feature type="compositionally biased region" description="Low complexity" evidence="5">
    <location>
        <begin position="523"/>
        <end position="536"/>
    </location>
</feature>
<feature type="transmembrane region" description="Helical" evidence="6">
    <location>
        <begin position="435"/>
        <end position="453"/>
    </location>
</feature>
<feature type="compositionally biased region" description="Low complexity" evidence="5">
    <location>
        <begin position="248"/>
        <end position="259"/>
    </location>
</feature>
<keyword evidence="6" id="KW-0472">Membrane</keyword>
<feature type="repeat" description="ANK" evidence="3">
    <location>
        <begin position="981"/>
        <end position="1001"/>
    </location>
</feature>
<feature type="signal peptide" evidence="7">
    <location>
        <begin position="1"/>
        <end position="20"/>
    </location>
</feature>
<evidence type="ECO:0000256" key="4">
    <source>
        <dbReference type="SAM" id="Coils"/>
    </source>
</evidence>
<keyword evidence="7" id="KW-0732">Signal</keyword>
<feature type="region of interest" description="Disordered" evidence="5">
    <location>
        <begin position="516"/>
        <end position="550"/>
    </location>
</feature>
<evidence type="ECO:0000256" key="6">
    <source>
        <dbReference type="SAM" id="Phobius"/>
    </source>
</evidence>
<evidence type="ECO:0000313" key="9">
    <source>
        <dbReference type="Proteomes" id="UP000288429"/>
    </source>
</evidence>
<comment type="caution">
    <text evidence="8">The sequence shown here is derived from an EMBL/GenBank/DDBJ whole genome shotgun (WGS) entry which is preliminary data.</text>
</comment>
<dbReference type="AlphaFoldDB" id="A0A428UV44"/>
<evidence type="ECO:0000313" key="8">
    <source>
        <dbReference type="EMBL" id="RSM18168.1"/>
    </source>
</evidence>
<evidence type="ECO:0000256" key="7">
    <source>
        <dbReference type="SAM" id="SignalP"/>
    </source>
</evidence>
<feature type="compositionally biased region" description="Basic and acidic residues" evidence="5">
    <location>
        <begin position="159"/>
        <end position="171"/>
    </location>
</feature>